<organism evidence="3 4">
    <name type="scientific">Podospora aff. communis PSN243</name>
    <dbReference type="NCBI Taxonomy" id="3040156"/>
    <lineage>
        <taxon>Eukaryota</taxon>
        <taxon>Fungi</taxon>
        <taxon>Dikarya</taxon>
        <taxon>Ascomycota</taxon>
        <taxon>Pezizomycotina</taxon>
        <taxon>Sordariomycetes</taxon>
        <taxon>Sordariomycetidae</taxon>
        <taxon>Sordariales</taxon>
        <taxon>Podosporaceae</taxon>
        <taxon>Podospora</taxon>
    </lineage>
</organism>
<keyword evidence="2" id="KW-0472">Membrane</keyword>
<feature type="transmembrane region" description="Helical" evidence="2">
    <location>
        <begin position="147"/>
        <end position="166"/>
    </location>
</feature>
<comment type="caution">
    <text evidence="3">The sequence shown here is derived from an EMBL/GenBank/DDBJ whole genome shotgun (WGS) entry which is preliminary data.</text>
</comment>
<reference evidence="3" key="2">
    <citation type="submission" date="2023-05" db="EMBL/GenBank/DDBJ databases">
        <authorList>
            <consortium name="Lawrence Berkeley National Laboratory"/>
            <person name="Steindorff A."/>
            <person name="Hensen N."/>
            <person name="Bonometti L."/>
            <person name="Westerberg I."/>
            <person name="Brannstrom I.O."/>
            <person name="Guillou S."/>
            <person name="Cros-Aarteil S."/>
            <person name="Calhoun S."/>
            <person name="Haridas S."/>
            <person name="Kuo A."/>
            <person name="Mondo S."/>
            <person name="Pangilinan J."/>
            <person name="Riley R."/>
            <person name="Labutti K."/>
            <person name="Andreopoulos B."/>
            <person name="Lipzen A."/>
            <person name="Chen C."/>
            <person name="Yanf M."/>
            <person name="Daum C."/>
            <person name="Ng V."/>
            <person name="Clum A."/>
            <person name="Ohm R."/>
            <person name="Martin F."/>
            <person name="Silar P."/>
            <person name="Natvig D."/>
            <person name="Lalanne C."/>
            <person name="Gautier V."/>
            <person name="Ament-Velasquez S.L."/>
            <person name="Kruys A."/>
            <person name="Hutchinson M.I."/>
            <person name="Powell A.J."/>
            <person name="Barry K."/>
            <person name="Miller A.N."/>
            <person name="Grigoriev I.V."/>
            <person name="Debuchy R."/>
            <person name="Gladieux P."/>
            <person name="Thoren M.H."/>
            <person name="Johannesson H."/>
        </authorList>
    </citation>
    <scope>NUCLEOTIDE SEQUENCE</scope>
    <source>
        <strain evidence="3">PSN243</strain>
    </source>
</reference>
<feature type="compositionally biased region" description="Polar residues" evidence="1">
    <location>
        <begin position="522"/>
        <end position="533"/>
    </location>
</feature>
<evidence type="ECO:0000313" key="4">
    <source>
        <dbReference type="Proteomes" id="UP001321760"/>
    </source>
</evidence>
<dbReference type="Proteomes" id="UP001321760">
    <property type="component" value="Unassembled WGS sequence"/>
</dbReference>
<sequence>MSSPPDPPTSTLLELSAQWQNPSDVTTVLMIIGAEVVQKALAQCTGSASTYYTPVCFSFGWVAFAYTALMSVLGDGRLLPAPDHPVKVFNLETGYVRENKHWVVGRVLRDHERVLGRDYRLSGNGVRIAVFEAVEVKGKGGWGWMHWFGLAVMLGQLGIAAVPIGLYGDWGIMLITAAGTGLALWFGSLAQWRVEKFPNRQRSRGVYALTSGNGARDIMVIKGMGRCLDLEEWATTDTPRNGGPWEKELVTRRSGGGFLPRWGAERERGENAEAAARALRTREGSMVWRSKDYVRGVPVGFVYTFLVCVAQSVLWLLLLITVAALKSNTWFLVAVGALGMFQNGLVAAWERRPEDRGLYLVRKDVILTKKVMDGLMDLEAQHGCGAALLPEFFPGKMKPEEEEWWKGNRDPYDDERFKQQLSRGPPRSRYIFSTSREKSNLERAEEMRRFGGVEKSVQDSFPVVASEPSISLFHGPPSSTTAAPSPKQGPTPHLAVPKQSFNAGKQAVSRFQPGLAPIPDNSALTTPREMNNSFHRRESPDWS</sequence>
<accession>A0AAV9GXM2</accession>
<feature type="transmembrane region" description="Helical" evidence="2">
    <location>
        <begin position="330"/>
        <end position="349"/>
    </location>
</feature>
<protein>
    <submittedName>
        <fullName evidence="3">Uncharacterized protein</fullName>
    </submittedName>
</protein>
<name>A0AAV9GXM2_9PEZI</name>
<feature type="region of interest" description="Disordered" evidence="1">
    <location>
        <begin position="416"/>
        <end position="438"/>
    </location>
</feature>
<reference evidence="3" key="1">
    <citation type="journal article" date="2023" name="Mol. Phylogenet. Evol.">
        <title>Genome-scale phylogeny and comparative genomics of the fungal order Sordariales.</title>
        <authorList>
            <person name="Hensen N."/>
            <person name="Bonometti L."/>
            <person name="Westerberg I."/>
            <person name="Brannstrom I.O."/>
            <person name="Guillou S."/>
            <person name="Cros-Aarteil S."/>
            <person name="Calhoun S."/>
            <person name="Haridas S."/>
            <person name="Kuo A."/>
            <person name="Mondo S."/>
            <person name="Pangilinan J."/>
            <person name="Riley R."/>
            <person name="LaButti K."/>
            <person name="Andreopoulos B."/>
            <person name="Lipzen A."/>
            <person name="Chen C."/>
            <person name="Yan M."/>
            <person name="Daum C."/>
            <person name="Ng V."/>
            <person name="Clum A."/>
            <person name="Steindorff A."/>
            <person name="Ohm R.A."/>
            <person name="Martin F."/>
            <person name="Silar P."/>
            <person name="Natvig D.O."/>
            <person name="Lalanne C."/>
            <person name="Gautier V."/>
            <person name="Ament-Velasquez S.L."/>
            <person name="Kruys A."/>
            <person name="Hutchinson M.I."/>
            <person name="Powell A.J."/>
            <person name="Barry K."/>
            <person name="Miller A.N."/>
            <person name="Grigoriev I.V."/>
            <person name="Debuchy R."/>
            <person name="Gladieux P."/>
            <person name="Hiltunen Thoren M."/>
            <person name="Johannesson H."/>
        </authorList>
    </citation>
    <scope>NUCLEOTIDE SEQUENCE</scope>
    <source>
        <strain evidence="3">PSN243</strain>
    </source>
</reference>
<keyword evidence="4" id="KW-1185">Reference proteome</keyword>
<feature type="transmembrane region" description="Helical" evidence="2">
    <location>
        <begin position="51"/>
        <end position="69"/>
    </location>
</feature>
<dbReference type="EMBL" id="MU865923">
    <property type="protein sequence ID" value="KAK4452654.1"/>
    <property type="molecule type" value="Genomic_DNA"/>
</dbReference>
<keyword evidence="2" id="KW-1133">Transmembrane helix</keyword>
<dbReference type="AlphaFoldDB" id="A0AAV9GXM2"/>
<keyword evidence="2" id="KW-0812">Transmembrane</keyword>
<gene>
    <name evidence="3" type="ORF">QBC34DRAFT_435503</name>
</gene>
<evidence type="ECO:0000256" key="2">
    <source>
        <dbReference type="SAM" id="Phobius"/>
    </source>
</evidence>
<feature type="compositionally biased region" description="Low complexity" evidence="1">
    <location>
        <begin position="476"/>
        <end position="486"/>
    </location>
</feature>
<feature type="transmembrane region" description="Helical" evidence="2">
    <location>
        <begin position="172"/>
        <end position="194"/>
    </location>
</feature>
<evidence type="ECO:0000313" key="3">
    <source>
        <dbReference type="EMBL" id="KAK4452654.1"/>
    </source>
</evidence>
<feature type="region of interest" description="Disordered" evidence="1">
    <location>
        <begin position="468"/>
        <end position="543"/>
    </location>
</feature>
<evidence type="ECO:0000256" key="1">
    <source>
        <dbReference type="SAM" id="MobiDB-lite"/>
    </source>
</evidence>
<feature type="transmembrane region" description="Helical" evidence="2">
    <location>
        <begin position="299"/>
        <end position="324"/>
    </location>
</feature>
<proteinExistence type="predicted"/>